<dbReference type="GO" id="GO:0005861">
    <property type="term" value="C:troponin complex"/>
    <property type="evidence" value="ECO:0007669"/>
    <property type="project" value="InterPro"/>
</dbReference>
<comment type="caution">
    <text evidence="5">The sequence shown here is derived from an EMBL/GenBank/DDBJ whole genome shotgun (WGS) entry which is preliminary data.</text>
</comment>
<feature type="region of interest" description="Disordered" evidence="4">
    <location>
        <begin position="132"/>
        <end position="232"/>
    </location>
</feature>
<organism evidence="5 6">
    <name type="scientific">Cotesia glomerata</name>
    <name type="common">Lepidopteran parasitic wasp</name>
    <name type="synonym">Apanteles glomeratus</name>
    <dbReference type="NCBI Taxonomy" id="32391"/>
    <lineage>
        <taxon>Eukaryota</taxon>
        <taxon>Metazoa</taxon>
        <taxon>Ecdysozoa</taxon>
        <taxon>Arthropoda</taxon>
        <taxon>Hexapoda</taxon>
        <taxon>Insecta</taxon>
        <taxon>Pterygota</taxon>
        <taxon>Neoptera</taxon>
        <taxon>Endopterygota</taxon>
        <taxon>Hymenoptera</taxon>
        <taxon>Apocrita</taxon>
        <taxon>Ichneumonoidea</taxon>
        <taxon>Braconidae</taxon>
        <taxon>Microgastrinae</taxon>
        <taxon>Cotesia</taxon>
    </lineage>
</organism>
<evidence type="ECO:0000256" key="3">
    <source>
        <dbReference type="ARBA" id="ARBA00023179"/>
    </source>
</evidence>
<feature type="non-terminal residue" evidence="5">
    <location>
        <position position="368"/>
    </location>
</feature>
<protein>
    <recommendedName>
        <fullName evidence="7">Troponin T</fullName>
    </recommendedName>
</protein>
<comment type="function">
    <text evidence="1">Troponin T is the tropomyosin-binding subunit of troponin, the thin filament regulatory complex which confers calcium-sensitivity to striated muscle actomyosin ATPase activity.</text>
</comment>
<feature type="region of interest" description="Disordered" evidence="4">
    <location>
        <begin position="68"/>
        <end position="104"/>
    </location>
</feature>
<evidence type="ECO:0000256" key="2">
    <source>
        <dbReference type="ARBA" id="ARBA00008330"/>
    </source>
</evidence>
<feature type="compositionally biased region" description="Basic and acidic residues" evidence="4">
    <location>
        <begin position="142"/>
        <end position="187"/>
    </location>
</feature>
<reference evidence="5 6" key="1">
    <citation type="journal article" date="2021" name="J. Hered.">
        <title>A chromosome-level genome assembly of the parasitoid wasp, Cotesia glomerata (Hymenoptera: Braconidae).</title>
        <authorList>
            <person name="Pinto B.J."/>
            <person name="Weis J.J."/>
            <person name="Gamble T."/>
            <person name="Ode P.J."/>
            <person name="Paul R."/>
            <person name="Zaspel J.M."/>
        </authorList>
    </citation>
    <scope>NUCLEOTIDE SEQUENCE [LARGE SCALE GENOMIC DNA]</scope>
    <source>
        <strain evidence="5">CgM1</strain>
    </source>
</reference>
<evidence type="ECO:0000256" key="1">
    <source>
        <dbReference type="ARBA" id="ARBA00003363"/>
    </source>
</evidence>
<dbReference type="SUPFAM" id="SSF90250">
    <property type="entry name" value="Troponin coil-coiled subunits"/>
    <property type="match status" value="1"/>
</dbReference>
<comment type="similarity">
    <text evidence="2">Belongs to the troponin T family.</text>
</comment>
<dbReference type="Gene3D" id="1.20.5.350">
    <property type="match status" value="1"/>
</dbReference>
<sequence>MVCLKLTELHDEEGEDRLFSEPLLPVRTPHSTAELCSVRTLFFHASARGLFFFFFQVKLNKQQTCLTTRSNTRAKRRRSRKCKGRASQKDSDNPEFMKRQEQKRSDLDEQLKEYIMEWRKQRAKEEEELKMLKEKQAKRKVSRAEEEKRMAQKKKEEEERRQREIEEKKQRDQEEKRKRLEESEKKRQAMMQAMKDQSKKGPNFTINKKDMGNMSSAALERNKTKEQLEEEKKISLSIRIKPLEIENLSIERLRSKANDLWETIVKLETEKYDLEERQKRQDYDLKELKERQKQQLRHKALKKGLDPEALTGKYPPKIQVASKYERRVDTRSYDDKKKLFEGGLTDLLKETKEKEWTQQKEQFLGRQK</sequence>
<keyword evidence="3" id="KW-0514">Muscle protein</keyword>
<gene>
    <name evidence="5" type="ORF">KQX54_011730</name>
</gene>
<dbReference type="GO" id="GO:0045214">
    <property type="term" value="P:sarcomere organization"/>
    <property type="evidence" value="ECO:0007669"/>
    <property type="project" value="UniProtKB-ARBA"/>
</dbReference>
<dbReference type="FunFam" id="1.20.5.350:FF:000003">
    <property type="entry name" value="Troponin T isoform 5"/>
    <property type="match status" value="1"/>
</dbReference>
<keyword evidence="6" id="KW-1185">Reference proteome</keyword>
<evidence type="ECO:0008006" key="7">
    <source>
        <dbReference type="Google" id="ProtNLM"/>
    </source>
</evidence>
<dbReference type="Pfam" id="PF00992">
    <property type="entry name" value="Troponin"/>
    <property type="match status" value="1"/>
</dbReference>
<accession>A0AAV7ILY9</accession>
<feature type="compositionally biased region" description="Basic and acidic residues" evidence="4">
    <location>
        <begin position="220"/>
        <end position="232"/>
    </location>
</feature>
<feature type="compositionally biased region" description="Basic and acidic residues" evidence="4">
    <location>
        <begin position="87"/>
        <end position="104"/>
    </location>
</feature>
<dbReference type="PANTHER" id="PTHR11521:SF1">
    <property type="entry name" value="TROPONIN T, SKELETAL MUSCLE"/>
    <property type="match status" value="1"/>
</dbReference>
<proteinExistence type="inferred from homology"/>
<evidence type="ECO:0000313" key="6">
    <source>
        <dbReference type="Proteomes" id="UP000826195"/>
    </source>
</evidence>
<dbReference type="EMBL" id="JAHXZJ010001119">
    <property type="protein sequence ID" value="KAH0554593.1"/>
    <property type="molecule type" value="Genomic_DNA"/>
</dbReference>
<dbReference type="GO" id="GO:0006937">
    <property type="term" value="P:regulation of muscle contraction"/>
    <property type="evidence" value="ECO:0007669"/>
    <property type="project" value="InterPro"/>
</dbReference>
<dbReference type="Proteomes" id="UP000826195">
    <property type="component" value="Unassembled WGS sequence"/>
</dbReference>
<evidence type="ECO:0000313" key="5">
    <source>
        <dbReference type="EMBL" id="KAH0554593.1"/>
    </source>
</evidence>
<dbReference type="AlphaFoldDB" id="A0AAV7ILY9"/>
<feature type="compositionally biased region" description="Basic residues" evidence="4">
    <location>
        <begin position="72"/>
        <end position="86"/>
    </location>
</feature>
<dbReference type="PANTHER" id="PTHR11521">
    <property type="entry name" value="TROPONIN T"/>
    <property type="match status" value="1"/>
</dbReference>
<name>A0AAV7ILY9_COTGL</name>
<evidence type="ECO:0000256" key="4">
    <source>
        <dbReference type="SAM" id="MobiDB-lite"/>
    </source>
</evidence>
<dbReference type="InterPro" id="IPR027707">
    <property type="entry name" value="TNNT"/>
</dbReference>
<dbReference type="GO" id="GO:0006936">
    <property type="term" value="P:muscle contraction"/>
    <property type="evidence" value="ECO:0007669"/>
    <property type="project" value="TreeGrafter"/>
</dbReference>
<dbReference type="InterPro" id="IPR001978">
    <property type="entry name" value="Troponin"/>
</dbReference>
<dbReference type="InterPro" id="IPR038077">
    <property type="entry name" value="Troponin_sf"/>
</dbReference>
<dbReference type="GO" id="GO:0005523">
    <property type="term" value="F:tropomyosin binding"/>
    <property type="evidence" value="ECO:0007669"/>
    <property type="project" value="TreeGrafter"/>
</dbReference>